<sequence length="236" mass="26072">MNLIQQFTRFVIRKSFHLSVGIIESCIDTTSSRQQQKHLKQLPPGTLGNDIAVCLEQHQLRLVPGFESHDLKHVLLGFKMTPEDEIRLQAFMIGNGNYTFASFAILLFGVLLLPDCWLIFIKDWRNGRKAVPISIWTIDAYAHYSTASLQQSLYPEINTTIEKIAFMNVFVRWGAFAAIAAGVFGMLFCLPFLFSSSMKDLVGAGFPFLGGAVIAGAGLIALSNLSTAKVKKGLAL</sequence>
<evidence type="ECO:0000313" key="2">
    <source>
        <dbReference type="EMBL" id="MBS0032175.1"/>
    </source>
</evidence>
<feature type="transmembrane region" description="Helical" evidence="1">
    <location>
        <begin position="201"/>
        <end position="222"/>
    </location>
</feature>
<protein>
    <submittedName>
        <fullName evidence="2">Uncharacterized protein</fullName>
    </submittedName>
</protein>
<feature type="transmembrane region" description="Helical" evidence="1">
    <location>
        <begin position="173"/>
        <end position="195"/>
    </location>
</feature>
<keyword evidence="3" id="KW-1185">Reference proteome</keyword>
<evidence type="ECO:0000313" key="3">
    <source>
        <dbReference type="Proteomes" id="UP000676386"/>
    </source>
</evidence>
<organism evidence="2 3">
    <name type="scientific">Chitinophaga hostae</name>
    <dbReference type="NCBI Taxonomy" id="2831022"/>
    <lineage>
        <taxon>Bacteria</taxon>
        <taxon>Pseudomonadati</taxon>
        <taxon>Bacteroidota</taxon>
        <taxon>Chitinophagia</taxon>
        <taxon>Chitinophagales</taxon>
        <taxon>Chitinophagaceae</taxon>
        <taxon>Chitinophaga</taxon>
    </lineage>
</organism>
<reference evidence="2 3" key="1">
    <citation type="submission" date="2021-04" db="EMBL/GenBank/DDBJ databases">
        <title>Chitinophaga sp. nov., isolated from the rhizosphere soil.</title>
        <authorList>
            <person name="He S."/>
        </authorList>
    </citation>
    <scope>NUCLEOTIDE SEQUENCE [LARGE SCALE GENOMIC DNA]</scope>
    <source>
        <strain evidence="2 3">2R12</strain>
    </source>
</reference>
<keyword evidence="1" id="KW-0472">Membrane</keyword>
<name>A0ABS5JAD7_9BACT</name>
<keyword evidence="1" id="KW-0812">Transmembrane</keyword>
<accession>A0ABS5JAD7</accession>
<comment type="caution">
    <text evidence="2">The sequence shown here is derived from an EMBL/GenBank/DDBJ whole genome shotgun (WGS) entry which is preliminary data.</text>
</comment>
<dbReference type="EMBL" id="JAGTXB010000029">
    <property type="protein sequence ID" value="MBS0032175.1"/>
    <property type="molecule type" value="Genomic_DNA"/>
</dbReference>
<dbReference type="RefSeq" id="WP_211977333.1">
    <property type="nucleotide sequence ID" value="NZ_CBFHAM010000022.1"/>
</dbReference>
<feature type="transmembrane region" description="Helical" evidence="1">
    <location>
        <begin position="98"/>
        <end position="120"/>
    </location>
</feature>
<keyword evidence="1" id="KW-1133">Transmembrane helix</keyword>
<dbReference type="Proteomes" id="UP000676386">
    <property type="component" value="Unassembled WGS sequence"/>
</dbReference>
<evidence type="ECO:0000256" key="1">
    <source>
        <dbReference type="SAM" id="Phobius"/>
    </source>
</evidence>
<gene>
    <name evidence="2" type="ORF">KE626_32885</name>
</gene>
<proteinExistence type="predicted"/>